<evidence type="ECO:0000313" key="3">
    <source>
        <dbReference type="Proteomes" id="UP001642487"/>
    </source>
</evidence>
<comment type="similarity">
    <text evidence="1">Belongs to the plant acyltransferase family.</text>
</comment>
<reference evidence="2 3" key="1">
    <citation type="submission" date="2024-03" db="EMBL/GenBank/DDBJ databases">
        <authorList>
            <person name="Gkanogiannis A."/>
            <person name="Becerra Lopez-Lavalle L."/>
        </authorList>
    </citation>
    <scope>NUCLEOTIDE SEQUENCE [LARGE SCALE GENOMIC DNA]</scope>
</reference>
<sequence>MATSHESHSQVSLTKFLTVFPKTLNPPKILELSNLDRQCPLHMYLIFFYNPSSLYTNSSLDLVFTKLKIGLEETLSIWSPAAGRLDRNPIDGKLNLRCDNRGAILVQAITNVKISELGDLSNYNEFFEKLVHKPVLNGNFSEFPLVVAQVTRFGCGGYAIGTGISHSLFDGPAAYEFLSAWAANSAIFKEHQYEVELLHRIITPMHERGRLLTGGSIVANRCSGSGAMTVAVAIDHLYKLIMQSAMGNEEVGRKEYVCRTFRVSRGMIERLKKNALGENGGDFACSSFDVIAAHLWKARTKALSVSKEKMVCLQFAVDARNKLMPPLPKGFSGNAFVLASVALTAKQLEEESYKTIIEMIRNAKSRVNNDYINAYQQGLEGPQASLPPLKELTVVSDWTRMPFHKIEFLHGVAAYASPLKPPILEVAYFLQSPTDSQSIDVQVPLLSHTLDAFSSYFLTSMQ</sequence>
<dbReference type="EMBL" id="OZ021737">
    <property type="protein sequence ID" value="CAK9317519.1"/>
    <property type="molecule type" value="Genomic_DNA"/>
</dbReference>
<evidence type="ECO:0000256" key="1">
    <source>
        <dbReference type="ARBA" id="ARBA00009861"/>
    </source>
</evidence>
<proteinExistence type="inferred from homology"/>
<dbReference type="InterPro" id="IPR050317">
    <property type="entry name" value="Plant_Fungal_Acyltransferase"/>
</dbReference>
<gene>
    <name evidence="2" type="ORF">CITCOLO1_LOCUS9424</name>
</gene>
<dbReference type="PANTHER" id="PTHR31642:SF145">
    <property type="entry name" value="BRASSINOSTEROID-RELATED ACYLTRANSFERASE 1"/>
    <property type="match status" value="1"/>
</dbReference>
<evidence type="ECO:0000313" key="2">
    <source>
        <dbReference type="EMBL" id="CAK9317519.1"/>
    </source>
</evidence>
<dbReference type="InterPro" id="IPR023213">
    <property type="entry name" value="CAT-like_dom_sf"/>
</dbReference>
<dbReference type="Proteomes" id="UP001642487">
    <property type="component" value="Chromosome 3"/>
</dbReference>
<dbReference type="Gene3D" id="3.30.559.10">
    <property type="entry name" value="Chloramphenicol acetyltransferase-like domain"/>
    <property type="match status" value="2"/>
</dbReference>
<dbReference type="Pfam" id="PF02458">
    <property type="entry name" value="Transferase"/>
    <property type="match status" value="1"/>
</dbReference>
<protein>
    <submittedName>
        <fullName evidence="2">Uncharacterized protein</fullName>
    </submittedName>
</protein>
<keyword evidence="3" id="KW-1185">Reference proteome</keyword>
<dbReference type="PANTHER" id="PTHR31642">
    <property type="entry name" value="TRICHOTHECENE 3-O-ACETYLTRANSFERASE"/>
    <property type="match status" value="1"/>
</dbReference>
<name>A0ABP0YAR4_9ROSI</name>
<accession>A0ABP0YAR4</accession>
<organism evidence="2 3">
    <name type="scientific">Citrullus colocynthis</name>
    <name type="common">colocynth</name>
    <dbReference type="NCBI Taxonomy" id="252529"/>
    <lineage>
        <taxon>Eukaryota</taxon>
        <taxon>Viridiplantae</taxon>
        <taxon>Streptophyta</taxon>
        <taxon>Embryophyta</taxon>
        <taxon>Tracheophyta</taxon>
        <taxon>Spermatophyta</taxon>
        <taxon>Magnoliopsida</taxon>
        <taxon>eudicotyledons</taxon>
        <taxon>Gunneridae</taxon>
        <taxon>Pentapetalae</taxon>
        <taxon>rosids</taxon>
        <taxon>fabids</taxon>
        <taxon>Cucurbitales</taxon>
        <taxon>Cucurbitaceae</taxon>
        <taxon>Benincaseae</taxon>
        <taxon>Citrullus</taxon>
    </lineage>
</organism>